<dbReference type="Proteomes" id="UP001211907">
    <property type="component" value="Unassembled WGS sequence"/>
</dbReference>
<comment type="caution">
    <text evidence="2">The sequence shown here is derived from an EMBL/GenBank/DDBJ whole genome shotgun (WGS) entry which is preliminary data.</text>
</comment>
<feature type="region of interest" description="Disordered" evidence="1">
    <location>
        <begin position="295"/>
        <end position="320"/>
    </location>
</feature>
<reference evidence="2" key="1">
    <citation type="submission" date="2020-05" db="EMBL/GenBank/DDBJ databases">
        <title>Phylogenomic resolution of chytrid fungi.</title>
        <authorList>
            <person name="Stajich J.E."/>
            <person name="Amses K."/>
            <person name="Simmons R."/>
            <person name="Seto K."/>
            <person name="Myers J."/>
            <person name="Bonds A."/>
            <person name="Quandt C.A."/>
            <person name="Barry K."/>
            <person name="Liu P."/>
            <person name="Grigoriev I."/>
            <person name="Longcore J.E."/>
            <person name="James T.Y."/>
        </authorList>
    </citation>
    <scope>NUCLEOTIDE SEQUENCE</scope>
    <source>
        <strain evidence="2">JEL0513</strain>
    </source>
</reference>
<sequence length="320" mass="35263">MGNGGGTTTLGLLYVSRTNIPVIEGQAVLKLVGTHVFNDDVSAFFGDTIRGSAVGHIYPNFTHSIHMPVLEDLAERAIFIEFSSFRAALLALETRNRGILNNSLITCSWSSQAELHSALFPHATIASTNSIYLTRKDITDIVGLCKDCKMQFSGAAIERPFRAVISILSKIPWHLTNSISTIHRDHIFEMLKLSLENANTVLDENNTALPRTIINDLIRCGMCVPGFTEKQKVALLSASNVDCPKDLEEFVFLQDSSSSTPPPYSRNRQYTAPFFSASNCNRVISTDPRIGKKFTVKAPATPANSPIARKKNDEQYGKKK</sequence>
<organism evidence="2 3">
    <name type="scientific">Physocladia obscura</name>
    <dbReference type="NCBI Taxonomy" id="109957"/>
    <lineage>
        <taxon>Eukaryota</taxon>
        <taxon>Fungi</taxon>
        <taxon>Fungi incertae sedis</taxon>
        <taxon>Chytridiomycota</taxon>
        <taxon>Chytridiomycota incertae sedis</taxon>
        <taxon>Chytridiomycetes</taxon>
        <taxon>Chytridiales</taxon>
        <taxon>Chytriomycetaceae</taxon>
        <taxon>Physocladia</taxon>
    </lineage>
</organism>
<evidence type="ECO:0000313" key="3">
    <source>
        <dbReference type="Proteomes" id="UP001211907"/>
    </source>
</evidence>
<dbReference type="EMBL" id="JADGJH010001681">
    <property type="protein sequence ID" value="KAJ3110945.1"/>
    <property type="molecule type" value="Genomic_DNA"/>
</dbReference>
<dbReference type="AlphaFoldDB" id="A0AAD5SVR8"/>
<protein>
    <submittedName>
        <fullName evidence="2">Uncharacterized protein</fullName>
    </submittedName>
</protein>
<keyword evidence="3" id="KW-1185">Reference proteome</keyword>
<evidence type="ECO:0000256" key="1">
    <source>
        <dbReference type="SAM" id="MobiDB-lite"/>
    </source>
</evidence>
<gene>
    <name evidence="2" type="ORF">HK100_002865</name>
</gene>
<name>A0AAD5SVR8_9FUNG</name>
<evidence type="ECO:0000313" key="2">
    <source>
        <dbReference type="EMBL" id="KAJ3110945.1"/>
    </source>
</evidence>
<accession>A0AAD5SVR8</accession>
<feature type="compositionally biased region" description="Basic and acidic residues" evidence="1">
    <location>
        <begin position="310"/>
        <end position="320"/>
    </location>
</feature>
<proteinExistence type="predicted"/>